<comment type="caution">
    <text evidence="1">The sequence shown here is derived from an EMBL/GenBank/DDBJ whole genome shotgun (WGS) entry which is preliminary data.</text>
</comment>
<accession>A0A5B7HPV4</accession>
<protein>
    <submittedName>
        <fullName evidence="1">Uncharacterized protein</fullName>
    </submittedName>
</protein>
<reference evidence="1 2" key="1">
    <citation type="submission" date="2019-05" db="EMBL/GenBank/DDBJ databases">
        <title>Another draft genome of Portunus trituberculatus and its Hox gene families provides insights of decapod evolution.</title>
        <authorList>
            <person name="Jeong J.-H."/>
            <person name="Song I."/>
            <person name="Kim S."/>
            <person name="Choi T."/>
            <person name="Kim D."/>
            <person name="Ryu S."/>
            <person name="Kim W."/>
        </authorList>
    </citation>
    <scope>NUCLEOTIDE SEQUENCE [LARGE SCALE GENOMIC DNA]</scope>
    <source>
        <tissue evidence="1">Muscle</tissue>
    </source>
</reference>
<dbReference type="AlphaFoldDB" id="A0A5B7HPV4"/>
<sequence length="51" mass="5526">MSVRDIQGNPPRVTRVPPVHHVPLAVGRDQEAGVCLHHAPPPGPLPQLIIR</sequence>
<dbReference type="EMBL" id="VSRR010036543">
    <property type="protein sequence ID" value="MPC73312.1"/>
    <property type="molecule type" value="Genomic_DNA"/>
</dbReference>
<gene>
    <name evidence="1" type="ORF">E2C01_067636</name>
</gene>
<name>A0A5B7HPV4_PORTR</name>
<evidence type="ECO:0000313" key="1">
    <source>
        <dbReference type="EMBL" id="MPC73312.1"/>
    </source>
</evidence>
<keyword evidence="2" id="KW-1185">Reference proteome</keyword>
<dbReference type="Proteomes" id="UP000324222">
    <property type="component" value="Unassembled WGS sequence"/>
</dbReference>
<evidence type="ECO:0000313" key="2">
    <source>
        <dbReference type="Proteomes" id="UP000324222"/>
    </source>
</evidence>
<proteinExistence type="predicted"/>
<organism evidence="1 2">
    <name type="scientific">Portunus trituberculatus</name>
    <name type="common">Swimming crab</name>
    <name type="synonym">Neptunus trituberculatus</name>
    <dbReference type="NCBI Taxonomy" id="210409"/>
    <lineage>
        <taxon>Eukaryota</taxon>
        <taxon>Metazoa</taxon>
        <taxon>Ecdysozoa</taxon>
        <taxon>Arthropoda</taxon>
        <taxon>Crustacea</taxon>
        <taxon>Multicrustacea</taxon>
        <taxon>Malacostraca</taxon>
        <taxon>Eumalacostraca</taxon>
        <taxon>Eucarida</taxon>
        <taxon>Decapoda</taxon>
        <taxon>Pleocyemata</taxon>
        <taxon>Brachyura</taxon>
        <taxon>Eubrachyura</taxon>
        <taxon>Portunoidea</taxon>
        <taxon>Portunidae</taxon>
        <taxon>Portuninae</taxon>
        <taxon>Portunus</taxon>
    </lineage>
</organism>